<dbReference type="InterPro" id="IPR025285">
    <property type="entry name" value="DUF4145"/>
</dbReference>
<dbReference type="EMBL" id="RQXV01000001">
    <property type="protein sequence ID" value="RRD01446.1"/>
    <property type="molecule type" value="Genomic_DNA"/>
</dbReference>
<evidence type="ECO:0000313" key="3">
    <source>
        <dbReference type="Proteomes" id="UP000267535"/>
    </source>
</evidence>
<evidence type="ECO:0000259" key="1">
    <source>
        <dbReference type="Pfam" id="PF13643"/>
    </source>
</evidence>
<dbReference type="AlphaFoldDB" id="A0A3P1SY14"/>
<dbReference type="Pfam" id="PF13643">
    <property type="entry name" value="DUF4145"/>
    <property type="match status" value="1"/>
</dbReference>
<feature type="domain" description="DUF4145" evidence="1">
    <location>
        <begin position="114"/>
        <end position="204"/>
    </location>
</feature>
<sequence>MSELVNDCPRCGANKITFDLISAIKTRIEYDWQNWYEAFCICRQCRRSTVFVLSESVHGDYKYVHKTGLVKIEGAVNRFVDVKGVISLKDKAAYAPPEFIPPDIEAVFREGATCITVGCNNAAGTMFRLCIDLITRTLLPEGEAEGLNYRTRRDLGLRLPWLFKNNLLPHALEDISTCVREDGNDGAHQGTLTAEDAEDLLDFTFLLLERIYTEPERLKEAQLRRQKRREQNA</sequence>
<comment type="caution">
    <text evidence="2">The sequence shown here is derived from an EMBL/GenBank/DDBJ whole genome shotgun (WGS) entry which is preliminary data.</text>
</comment>
<dbReference type="RefSeq" id="WP_124924519.1">
    <property type="nucleotide sequence ID" value="NZ_BMOH01000001.1"/>
</dbReference>
<reference evidence="2 3" key="1">
    <citation type="submission" date="2018-11" db="EMBL/GenBank/DDBJ databases">
        <title>The draft genome sequence of Amphritea balenae JAMM 1525T.</title>
        <authorList>
            <person name="Fang Z."/>
            <person name="Zhang Y."/>
            <person name="Han X."/>
        </authorList>
    </citation>
    <scope>NUCLEOTIDE SEQUENCE [LARGE SCALE GENOMIC DNA]</scope>
    <source>
        <strain evidence="2 3">JAMM 1525</strain>
    </source>
</reference>
<protein>
    <submittedName>
        <fullName evidence="2">DUF4145 domain-containing protein</fullName>
    </submittedName>
</protein>
<dbReference type="OrthoDB" id="6712829at2"/>
<evidence type="ECO:0000313" key="2">
    <source>
        <dbReference type="EMBL" id="RRD01446.1"/>
    </source>
</evidence>
<organism evidence="2 3">
    <name type="scientific">Amphritea balenae</name>
    <dbReference type="NCBI Taxonomy" id="452629"/>
    <lineage>
        <taxon>Bacteria</taxon>
        <taxon>Pseudomonadati</taxon>
        <taxon>Pseudomonadota</taxon>
        <taxon>Gammaproteobacteria</taxon>
        <taxon>Oceanospirillales</taxon>
        <taxon>Oceanospirillaceae</taxon>
        <taxon>Amphritea</taxon>
    </lineage>
</organism>
<keyword evidence="3" id="KW-1185">Reference proteome</keyword>
<dbReference type="Proteomes" id="UP000267535">
    <property type="component" value="Unassembled WGS sequence"/>
</dbReference>
<accession>A0A3P1SY14</accession>
<gene>
    <name evidence="2" type="ORF">EHS89_02480</name>
</gene>
<name>A0A3P1SY14_9GAMM</name>
<proteinExistence type="predicted"/>